<dbReference type="InterPro" id="IPR016047">
    <property type="entry name" value="M23ase_b-sheet_dom"/>
</dbReference>
<evidence type="ECO:0000256" key="3">
    <source>
        <dbReference type="SAM" id="SignalP"/>
    </source>
</evidence>
<feature type="chain" id="PRO_5026688150" evidence="3">
    <location>
        <begin position="27"/>
        <end position="431"/>
    </location>
</feature>
<evidence type="ECO:0000256" key="1">
    <source>
        <dbReference type="ARBA" id="ARBA00022729"/>
    </source>
</evidence>
<accession>A0A6N2SJP7</accession>
<name>A0A6N2SJP7_BLAHA</name>
<evidence type="ECO:0000256" key="2">
    <source>
        <dbReference type="SAM" id="MobiDB-lite"/>
    </source>
</evidence>
<dbReference type="PANTHER" id="PTHR21666:SF270">
    <property type="entry name" value="MUREIN HYDROLASE ACTIVATOR ENVC"/>
    <property type="match status" value="1"/>
</dbReference>
<dbReference type="SUPFAM" id="SSF51261">
    <property type="entry name" value="Duplicated hybrid motif"/>
    <property type="match status" value="1"/>
</dbReference>
<dbReference type="EMBL" id="CACRSY010000008">
    <property type="protein sequence ID" value="VYS93322.1"/>
    <property type="molecule type" value="Genomic_DNA"/>
</dbReference>
<feature type="region of interest" description="Disordered" evidence="2">
    <location>
        <begin position="241"/>
        <end position="337"/>
    </location>
</feature>
<feature type="compositionally biased region" description="Basic and acidic residues" evidence="2">
    <location>
        <begin position="264"/>
        <end position="294"/>
    </location>
</feature>
<reference evidence="6" key="1">
    <citation type="submission" date="2019-11" db="EMBL/GenBank/DDBJ databases">
        <authorList>
            <person name="Feng L."/>
        </authorList>
    </citation>
    <scope>NUCLEOTIDE SEQUENCE</scope>
    <source>
        <strain evidence="6">BhanseniiLFYP23</strain>
    </source>
</reference>
<organism evidence="6">
    <name type="scientific">Blautia hansenii</name>
    <name type="common">Ruminococcus hansenii</name>
    <dbReference type="NCBI Taxonomy" id="1322"/>
    <lineage>
        <taxon>Bacteria</taxon>
        <taxon>Bacillati</taxon>
        <taxon>Bacillota</taxon>
        <taxon>Clostridia</taxon>
        <taxon>Lachnospirales</taxon>
        <taxon>Lachnospiraceae</taxon>
        <taxon>Blautia</taxon>
    </lineage>
</organism>
<protein>
    <submittedName>
        <fullName evidence="6">Murein hydrolase activator EnvC</fullName>
    </submittedName>
</protein>
<dbReference type="Gene3D" id="2.70.70.10">
    <property type="entry name" value="Glucose Permease (Domain IIA)"/>
    <property type="match status" value="1"/>
</dbReference>
<feature type="domain" description="Peptidoglycan hydrolase PcsB coiled-coil" evidence="5">
    <location>
        <begin position="101"/>
        <end position="171"/>
    </location>
</feature>
<evidence type="ECO:0000259" key="4">
    <source>
        <dbReference type="Pfam" id="PF01551"/>
    </source>
</evidence>
<keyword evidence="6" id="KW-0378">Hydrolase</keyword>
<dbReference type="InterPro" id="IPR057309">
    <property type="entry name" value="PcsB_CC"/>
</dbReference>
<evidence type="ECO:0000259" key="5">
    <source>
        <dbReference type="Pfam" id="PF24568"/>
    </source>
</evidence>
<dbReference type="Pfam" id="PF24568">
    <property type="entry name" value="CC_PcsB"/>
    <property type="match status" value="1"/>
</dbReference>
<dbReference type="InterPro" id="IPR011055">
    <property type="entry name" value="Dup_hybrid_motif"/>
</dbReference>
<sequence length="431" mass="47397">MKLKNKKTAMLLASCLAISNVLSVSAANETEVNKKKTELESQIEDKEQQVSSLQQQKDNVLSAIKKLDEKYAKAQENLDTLTGQIEDKNAEIEKNSAELEKAKEKEAIQYEDMKKRIQYLYEAGNISMISVILGADDFAEALSRTENFRQLTSYDRKQLEKYKKTCKKIENLEKDLKKEKSDLEEYKQSAEEEKSNIETSISKKQEEITKFEAGIDAAVMEQSDLEGELAIQNEILKQMKEEVQSAGGQESSSPSNESTNSDANKTEQPESKPEVKPEEKPNTQPETKPEEKPDNSQSENSGSPQFTWPCPSSHNVTSPFGDRNSPTAGASSNHKGIDIGASSGSPIVAAAAGTVTVSTYSESAGNYVTIDHGNGFYTVYMHASARYVKVGQKVSAGQQIAAVGSTGYSTGPHLHFGVMKNGVYVNPMNYL</sequence>
<dbReference type="Gene3D" id="6.10.250.3150">
    <property type="match status" value="1"/>
</dbReference>
<feature type="compositionally biased region" description="Polar residues" evidence="2">
    <location>
        <begin position="295"/>
        <end position="334"/>
    </location>
</feature>
<dbReference type="PANTHER" id="PTHR21666">
    <property type="entry name" value="PEPTIDASE-RELATED"/>
    <property type="match status" value="1"/>
</dbReference>
<dbReference type="AlphaFoldDB" id="A0A6N2SJP7"/>
<keyword evidence="1 3" id="KW-0732">Signal</keyword>
<gene>
    <name evidence="6" type="primary">envC</name>
    <name evidence="6" type="ORF">BHLFYP23_02136</name>
</gene>
<dbReference type="RefSeq" id="WP_003022698.1">
    <property type="nucleotide sequence ID" value="NZ_CACRSY010000008.1"/>
</dbReference>
<feature type="domain" description="M23ase beta-sheet core" evidence="4">
    <location>
        <begin position="333"/>
        <end position="427"/>
    </location>
</feature>
<proteinExistence type="predicted"/>
<dbReference type="InterPro" id="IPR050570">
    <property type="entry name" value="Cell_wall_metabolism_enzyme"/>
</dbReference>
<feature type="compositionally biased region" description="Low complexity" evidence="2">
    <location>
        <begin position="250"/>
        <end position="261"/>
    </location>
</feature>
<dbReference type="GO" id="GO:0004222">
    <property type="term" value="F:metalloendopeptidase activity"/>
    <property type="evidence" value="ECO:0007669"/>
    <property type="project" value="TreeGrafter"/>
</dbReference>
<feature type="compositionally biased region" description="Basic and acidic residues" evidence="2">
    <location>
        <begin position="31"/>
        <end position="48"/>
    </location>
</feature>
<evidence type="ECO:0000313" key="6">
    <source>
        <dbReference type="EMBL" id="VYS93322.1"/>
    </source>
</evidence>
<feature type="signal peptide" evidence="3">
    <location>
        <begin position="1"/>
        <end position="26"/>
    </location>
</feature>
<dbReference type="Pfam" id="PF01551">
    <property type="entry name" value="Peptidase_M23"/>
    <property type="match status" value="1"/>
</dbReference>
<dbReference type="CDD" id="cd12797">
    <property type="entry name" value="M23_peptidase"/>
    <property type="match status" value="1"/>
</dbReference>
<feature type="region of interest" description="Disordered" evidence="2">
    <location>
        <begin position="29"/>
        <end position="54"/>
    </location>
</feature>